<reference evidence="1 2" key="1">
    <citation type="submission" date="2018-03" db="EMBL/GenBank/DDBJ databases">
        <title>Genomic Encyclopedia of Archaeal and Bacterial Type Strains, Phase II (KMG-II): from individual species to whole genera.</title>
        <authorList>
            <person name="Goeker M."/>
        </authorList>
    </citation>
    <scope>NUCLEOTIDE SEQUENCE [LARGE SCALE GENOMIC DNA]</scope>
    <source>
        <strain evidence="1 2">RHA1</strain>
    </source>
</reference>
<comment type="caution">
    <text evidence="1">The sequence shown here is derived from an EMBL/GenBank/DDBJ whole genome shotgun (WGS) entry which is preliminary data.</text>
</comment>
<evidence type="ECO:0000313" key="2">
    <source>
        <dbReference type="Proteomes" id="UP000238836"/>
    </source>
</evidence>
<keyword evidence="2" id="KW-1185">Reference proteome</keyword>
<sequence length="71" mass="8048">MIENKARPQFPYYSANTDKENVIWLLQAGLPMISPSSGKVVLEMVYDDGCWEYVQGHHQSVVKVFVDESDG</sequence>
<proteinExistence type="predicted"/>
<gene>
    <name evidence="1" type="ORF">CLV36_108111</name>
</gene>
<dbReference type="EMBL" id="PVTZ01000008">
    <property type="protein sequence ID" value="PRZ13614.1"/>
    <property type="molecule type" value="Genomic_DNA"/>
</dbReference>
<protein>
    <submittedName>
        <fullName evidence="1">Uncharacterized protein</fullName>
    </submittedName>
</protein>
<name>A0ABX5EPW5_9BACL</name>
<organism evidence="1 2">
    <name type="scientific">Laceyella sediminis</name>
    <dbReference type="NCBI Taxonomy" id="573074"/>
    <lineage>
        <taxon>Bacteria</taxon>
        <taxon>Bacillati</taxon>
        <taxon>Bacillota</taxon>
        <taxon>Bacilli</taxon>
        <taxon>Bacillales</taxon>
        <taxon>Thermoactinomycetaceae</taxon>
        <taxon>Laceyella</taxon>
    </lineage>
</organism>
<evidence type="ECO:0000313" key="1">
    <source>
        <dbReference type="EMBL" id="PRZ13614.1"/>
    </source>
</evidence>
<dbReference type="RefSeq" id="WP_106342690.1">
    <property type="nucleotide sequence ID" value="NZ_PVTZ01000008.1"/>
</dbReference>
<accession>A0ABX5EPW5</accession>
<dbReference type="Proteomes" id="UP000238836">
    <property type="component" value="Unassembled WGS sequence"/>
</dbReference>